<dbReference type="InterPro" id="IPR039421">
    <property type="entry name" value="Type_1_exporter"/>
</dbReference>
<reference evidence="13" key="1">
    <citation type="submission" date="2020-06" db="EMBL/GenBank/DDBJ databases">
        <authorList>
            <person name="Li T."/>
            <person name="Hu X."/>
            <person name="Zhang T."/>
            <person name="Song X."/>
            <person name="Zhang H."/>
            <person name="Dai N."/>
            <person name="Sheng W."/>
            <person name="Hou X."/>
            <person name="Wei L."/>
        </authorList>
    </citation>
    <scope>NUCLEOTIDE SEQUENCE</scope>
    <source>
        <strain evidence="13">G01</strain>
        <tissue evidence="13">Leaf</tissue>
    </source>
</reference>
<evidence type="ECO:0000256" key="10">
    <source>
        <dbReference type="SAM" id="Phobius"/>
    </source>
</evidence>
<dbReference type="InterPro" id="IPR017871">
    <property type="entry name" value="ABC_transporter-like_CS"/>
</dbReference>
<dbReference type="InterPro" id="IPR027417">
    <property type="entry name" value="P-loop_NTPase"/>
</dbReference>
<reference evidence="13" key="2">
    <citation type="journal article" date="2024" name="Plant">
        <title>Genomic evolution and insights into agronomic trait innovations of Sesamum species.</title>
        <authorList>
            <person name="Miao H."/>
            <person name="Wang L."/>
            <person name="Qu L."/>
            <person name="Liu H."/>
            <person name="Sun Y."/>
            <person name="Le M."/>
            <person name="Wang Q."/>
            <person name="Wei S."/>
            <person name="Zheng Y."/>
            <person name="Lin W."/>
            <person name="Duan Y."/>
            <person name="Cao H."/>
            <person name="Xiong S."/>
            <person name="Wang X."/>
            <person name="Wei L."/>
            <person name="Li C."/>
            <person name="Ma Q."/>
            <person name="Ju M."/>
            <person name="Zhao R."/>
            <person name="Li G."/>
            <person name="Mu C."/>
            <person name="Tian Q."/>
            <person name="Mei H."/>
            <person name="Zhang T."/>
            <person name="Gao T."/>
            <person name="Zhang H."/>
        </authorList>
    </citation>
    <scope>NUCLEOTIDE SEQUENCE</scope>
    <source>
        <strain evidence="13">G01</strain>
    </source>
</reference>
<feature type="transmembrane region" description="Helical" evidence="10">
    <location>
        <begin position="83"/>
        <end position="108"/>
    </location>
</feature>
<keyword evidence="2" id="KW-0813">Transport</keyword>
<evidence type="ECO:0000256" key="4">
    <source>
        <dbReference type="ARBA" id="ARBA00022737"/>
    </source>
</evidence>
<evidence type="ECO:0000256" key="7">
    <source>
        <dbReference type="ARBA" id="ARBA00022989"/>
    </source>
</evidence>
<name>A0AAW2NJN4_9LAMI</name>
<sequence length="528" mass="57812">MAEAADGKAMPESEKKKEQSLPFYQLFSFADKYDIILMISGSLGAIIHGSSMPVFFLLFGEMVNGFGKNQMDLHKMTHEVAKYALYFVYLGLVVCFSSYAEIACWMYTGERQVGALRKKYLEAVLKQDVGFFDTDARTGDIVFSVSTDTLLVQDAISEKVGNFIHYLSTFLAGLVVGFVSAWRLALLSVAVIPGIAFAGGLYAYTLTGLTSKSRESYANAGIIAEQSIAQVRTVYSYVGESKALSAYSDLIQNTLKLGYKAGMAKGLGLGCTYGIACMSWALVFWYAAFSSEMDKQTVARHLLLFSLPLLVACQSFSNLGAFSKGKAAGYKLMEIIKQKPTIVQDASSDAKCLADVHGNIEFKNVTFSYPSRPDVIIFRDFSIFFPAGKTVAVVGGSGSGKSTVVSLIERFYDPNQGEILLDNVDIKTLQLRWLRNQIGLVNQEPALFATTILENILYGKPDATMAEVETAASAANAHSFITLLPNGYNTQVGERGVQLSGGQKQRIAIARAMLKNRRYFFLMKQLVP</sequence>
<feature type="transmembrane region" description="Helical" evidence="10">
    <location>
        <begin position="185"/>
        <end position="204"/>
    </location>
</feature>
<keyword evidence="6" id="KW-0067">ATP-binding</keyword>
<dbReference type="SUPFAM" id="SSF90123">
    <property type="entry name" value="ABC transporter transmembrane region"/>
    <property type="match status" value="1"/>
</dbReference>
<feature type="transmembrane region" description="Helical" evidence="10">
    <location>
        <begin position="163"/>
        <end position="179"/>
    </location>
</feature>
<dbReference type="EMBL" id="JACGWK010000007">
    <property type="protein sequence ID" value="KAL0343894.1"/>
    <property type="molecule type" value="Genomic_DNA"/>
</dbReference>
<keyword evidence="4" id="KW-0677">Repeat</keyword>
<proteinExistence type="predicted"/>
<evidence type="ECO:0000259" key="11">
    <source>
        <dbReference type="PROSITE" id="PS50893"/>
    </source>
</evidence>
<accession>A0AAW2NJN4</accession>
<evidence type="ECO:0000256" key="1">
    <source>
        <dbReference type="ARBA" id="ARBA00004651"/>
    </source>
</evidence>
<dbReference type="GO" id="GO:0005886">
    <property type="term" value="C:plasma membrane"/>
    <property type="evidence" value="ECO:0007669"/>
    <property type="project" value="UniProtKB-SubCell"/>
</dbReference>
<evidence type="ECO:0000256" key="5">
    <source>
        <dbReference type="ARBA" id="ARBA00022741"/>
    </source>
</evidence>
<dbReference type="PANTHER" id="PTHR24222:SF76">
    <property type="entry name" value="MYCOBACTIN IMPORT ATP-BINDING_PERMEASE PROTEIN IRTB"/>
    <property type="match status" value="1"/>
</dbReference>
<dbReference type="Gene3D" id="1.20.1560.10">
    <property type="entry name" value="ABC transporter type 1, transmembrane domain"/>
    <property type="match status" value="1"/>
</dbReference>
<dbReference type="Pfam" id="PF00005">
    <property type="entry name" value="ABC_tran"/>
    <property type="match status" value="1"/>
</dbReference>
<evidence type="ECO:0000313" key="13">
    <source>
        <dbReference type="EMBL" id="KAL0343894.1"/>
    </source>
</evidence>
<keyword evidence="5" id="KW-0547">Nucleotide-binding</keyword>
<organism evidence="13">
    <name type="scientific">Sesamum angustifolium</name>
    <dbReference type="NCBI Taxonomy" id="2727405"/>
    <lineage>
        <taxon>Eukaryota</taxon>
        <taxon>Viridiplantae</taxon>
        <taxon>Streptophyta</taxon>
        <taxon>Embryophyta</taxon>
        <taxon>Tracheophyta</taxon>
        <taxon>Spermatophyta</taxon>
        <taxon>Magnoliopsida</taxon>
        <taxon>eudicotyledons</taxon>
        <taxon>Gunneridae</taxon>
        <taxon>Pentapetalae</taxon>
        <taxon>asterids</taxon>
        <taxon>lamiids</taxon>
        <taxon>Lamiales</taxon>
        <taxon>Pedaliaceae</taxon>
        <taxon>Sesamum</taxon>
    </lineage>
</organism>
<dbReference type="GO" id="GO:0005524">
    <property type="term" value="F:ATP binding"/>
    <property type="evidence" value="ECO:0007669"/>
    <property type="project" value="UniProtKB-KW"/>
</dbReference>
<keyword evidence="9" id="KW-0325">Glycoprotein</keyword>
<evidence type="ECO:0000256" key="6">
    <source>
        <dbReference type="ARBA" id="ARBA00022840"/>
    </source>
</evidence>
<dbReference type="PROSITE" id="PS50929">
    <property type="entry name" value="ABC_TM1F"/>
    <property type="match status" value="1"/>
</dbReference>
<evidence type="ECO:0000256" key="8">
    <source>
        <dbReference type="ARBA" id="ARBA00023136"/>
    </source>
</evidence>
<keyword evidence="7 10" id="KW-1133">Transmembrane helix</keyword>
<keyword evidence="8 10" id="KW-0472">Membrane</keyword>
<dbReference type="PANTHER" id="PTHR24222">
    <property type="entry name" value="ABC TRANSPORTER B FAMILY"/>
    <property type="match status" value="1"/>
</dbReference>
<dbReference type="PROSITE" id="PS50893">
    <property type="entry name" value="ABC_TRANSPORTER_2"/>
    <property type="match status" value="1"/>
</dbReference>
<evidence type="ECO:0000256" key="3">
    <source>
        <dbReference type="ARBA" id="ARBA00022692"/>
    </source>
</evidence>
<feature type="domain" description="ABC transporter" evidence="11">
    <location>
        <begin position="360"/>
        <end position="526"/>
    </location>
</feature>
<protein>
    <submittedName>
        <fullName evidence="13">ABC transporter B family member 19</fullName>
    </submittedName>
</protein>
<comment type="caution">
    <text evidence="13">The sequence shown here is derived from an EMBL/GenBank/DDBJ whole genome shotgun (WGS) entry which is preliminary data.</text>
</comment>
<dbReference type="Pfam" id="PF00664">
    <property type="entry name" value="ABC_membrane"/>
    <property type="match status" value="1"/>
</dbReference>
<dbReference type="GO" id="GO:0140359">
    <property type="term" value="F:ABC-type transporter activity"/>
    <property type="evidence" value="ECO:0007669"/>
    <property type="project" value="InterPro"/>
</dbReference>
<dbReference type="InterPro" id="IPR003439">
    <property type="entry name" value="ABC_transporter-like_ATP-bd"/>
</dbReference>
<feature type="transmembrane region" description="Helical" evidence="10">
    <location>
        <begin position="35"/>
        <end position="63"/>
    </location>
</feature>
<dbReference type="AlphaFoldDB" id="A0AAW2NJN4"/>
<evidence type="ECO:0000256" key="9">
    <source>
        <dbReference type="ARBA" id="ARBA00023180"/>
    </source>
</evidence>
<dbReference type="InterPro" id="IPR011527">
    <property type="entry name" value="ABC1_TM_dom"/>
</dbReference>
<feature type="domain" description="ABC transmembrane type-1" evidence="12">
    <location>
        <begin position="41"/>
        <end position="289"/>
    </location>
</feature>
<evidence type="ECO:0000256" key="2">
    <source>
        <dbReference type="ARBA" id="ARBA00022448"/>
    </source>
</evidence>
<dbReference type="GO" id="GO:0016887">
    <property type="term" value="F:ATP hydrolysis activity"/>
    <property type="evidence" value="ECO:0007669"/>
    <property type="project" value="InterPro"/>
</dbReference>
<dbReference type="InterPro" id="IPR036640">
    <property type="entry name" value="ABC1_TM_sf"/>
</dbReference>
<dbReference type="FunFam" id="1.20.1560.10:FF:000029">
    <property type="entry name" value="ABC transporter B family member 1"/>
    <property type="match status" value="1"/>
</dbReference>
<dbReference type="Gene3D" id="3.40.50.300">
    <property type="entry name" value="P-loop containing nucleotide triphosphate hydrolases"/>
    <property type="match status" value="1"/>
</dbReference>
<dbReference type="SUPFAM" id="SSF52540">
    <property type="entry name" value="P-loop containing nucleoside triphosphate hydrolases"/>
    <property type="match status" value="1"/>
</dbReference>
<dbReference type="CDD" id="cd18577">
    <property type="entry name" value="ABC_6TM_Pgp_ABCB1_D1_like"/>
    <property type="match status" value="1"/>
</dbReference>
<dbReference type="PROSITE" id="PS00211">
    <property type="entry name" value="ABC_TRANSPORTER_1"/>
    <property type="match status" value="1"/>
</dbReference>
<evidence type="ECO:0000259" key="12">
    <source>
        <dbReference type="PROSITE" id="PS50929"/>
    </source>
</evidence>
<keyword evidence="3 10" id="KW-0812">Transmembrane</keyword>
<feature type="transmembrane region" description="Helical" evidence="10">
    <location>
        <begin position="266"/>
        <end position="289"/>
    </location>
</feature>
<comment type="subcellular location">
    <subcellularLocation>
        <location evidence="1">Cell membrane</location>
        <topology evidence="1">Multi-pass membrane protein</topology>
    </subcellularLocation>
</comment>
<feature type="transmembrane region" description="Helical" evidence="10">
    <location>
        <begin position="301"/>
        <end position="322"/>
    </location>
</feature>
<gene>
    <name evidence="13" type="ORF">Sangu_1276800</name>
</gene>